<feature type="region of interest" description="Disordered" evidence="5">
    <location>
        <begin position="1"/>
        <end position="38"/>
    </location>
</feature>
<evidence type="ECO:0000256" key="4">
    <source>
        <dbReference type="ARBA" id="ARBA00022840"/>
    </source>
</evidence>
<evidence type="ECO:0000256" key="1">
    <source>
        <dbReference type="ARBA" id="ARBA00022679"/>
    </source>
</evidence>
<dbReference type="GO" id="GO:0005524">
    <property type="term" value="F:ATP binding"/>
    <property type="evidence" value="ECO:0007669"/>
    <property type="project" value="UniProtKB-KW"/>
</dbReference>
<evidence type="ECO:0000256" key="6">
    <source>
        <dbReference type="SAM" id="Phobius"/>
    </source>
</evidence>
<evidence type="ECO:0000259" key="7">
    <source>
        <dbReference type="Pfam" id="PF12555"/>
    </source>
</evidence>
<proteinExistence type="predicted"/>
<comment type="caution">
    <text evidence="8">The sequence shown here is derived from an EMBL/GenBank/DDBJ whole genome shotgun (WGS) entry which is preliminary data.</text>
</comment>
<evidence type="ECO:0000256" key="2">
    <source>
        <dbReference type="ARBA" id="ARBA00022741"/>
    </source>
</evidence>
<protein>
    <recommendedName>
        <fullName evidence="7">SteA-like C-terminal domain-containing protein</fullName>
    </recommendedName>
</protein>
<dbReference type="Gene3D" id="3.40.50.10240">
    <property type="entry name" value="Thiamin pyrophosphokinase, catalytic domain"/>
    <property type="match status" value="1"/>
</dbReference>
<dbReference type="Proteomes" id="UP000675781">
    <property type="component" value="Unassembled WGS sequence"/>
</dbReference>
<sequence length="402" mass="43357">MSGSTRARRAKNEEPDEARAADAPFGEQTLRMDRRTKNLTKRLRPGDIALIDHEDIDRIAAEALVAARPSAVLNAAASISGRYPNSGPEILVGAGIPLIDEVGEELFRIAREGERVRVEGNVLLRGEVPLAAGRLLDTETVLAAMDEARFGLSAQLETFVENTLEYLQKERELLLDGVGVPDIRTDLSDRHALVVVRGYHYREDLAALRPYIREFRPVLIGVDGGADAILEAGYKPGLIVGDMDSVSDKALTCGAEMVVHAYRDGKAPGLDRLHALGLDGVVFPATGTSEDIALLLADDKGAKLIVTVGTHTTLIEYLDKGRSGMASTFLTRQRVGGKLVDAKGVSRLYRSQISSGSLLLLIGAALVTLVAAVAVSPWAGAYGEVLRGYWDNFVFWLQGLFS</sequence>
<gene>
    <name evidence="8" type="ORF">KDL01_27140</name>
</gene>
<dbReference type="GO" id="GO:0004788">
    <property type="term" value="F:thiamine diphosphokinase activity"/>
    <property type="evidence" value="ECO:0007669"/>
    <property type="project" value="InterPro"/>
</dbReference>
<accession>A0A941ISZ2</accession>
<organism evidence="8 9">
    <name type="scientific">Actinospica durhamensis</name>
    <dbReference type="NCBI Taxonomy" id="1508375"/>
    <lineage>
        <taxon>Bacteria</taxon>
        <taxon>Bacillati</taxon>
        <taxon>Actinomycetota</taxon>
        <taxon>Actinomycetes</taxon>
        <taxon>Catenulisporales</taxon>
        <taxon>Actinospicaceae</taxon>
        <taxon>Actinospica</taxon>
    </lineage>
</organism>
<dbReference type="EMBL" id="JAGSOG010000174">
    <property type="protein sequence ID" value="MBR7836982.1"/>
    <property type="molecule type" value="Genomic_DNA"/>
</dbReference>
<evidence type="ECO:0000313" key="9">
    <source>
        <dbReference type="Proteomes" id="UP000675781"/>
    </source>
</evidence>
<keyword evidence="4" id="KW-0067">ATP-binding</keyword>
<dbReference type="NCBIfam" id="NF040608">
    <property type="entry name" value="division_SteA"/>
    <property type="match status" value="1"/>
</dbReference>
<keyword evidence="6" id="KW-0812">Transmembrane</keyword>
<keyword evidence="1" id="KW-0808">Transferase</keyword>
<dbReference type="GO" id="GO:0009229">
    <property type="term" value="P:thiamine diphosphate biosynthetic process"/>
    <property type="evidence" value="ECO:0007669"/>
    <property type="project" value="InterPro"/>
</dbReference>
<reference evidence="8" key="1">
    <citation type="submission" date="2021-04" db="EMBL/GenBank/DDBJ databases">
        <title>Genome based classification of Actinospica acidithermotolerans sp. nov., an actinobacterium isolated from an Indonesian hot spring.</title>
        <authorList>
            <person name="Kusuma A.B."/>
            <person name="Putra K.E."/>
            <person name="Nafisah S."/>
            <person name="Loh J."/>
            <person name="Nouioui I."/>
            <person name="Goodfellow M."/>
        </authorList>
    </citation>
    <scope>NUCLEOTIDE SEQUENCE</scope>
    <source>
        <strain evidence="8">CSCA 57</strain>
    </source>
</reference>
<dbReference type="SUPFAM" id="SSF63999">
    <property type="entry name" value="Thiamin pyrophosphokinase, catalytic domain"/>
    <property type="match status" value="1"/>
</dbReference>
<dbReference type="InterPro" id="IPR022215">
    <property type="entry name" value="SteA-like_C"/>
</dbReference>
<keyword evidence="3" id="KW-0418">Kinase</keyword>
<keyword evidence="6" id="KW-1133">Transmembrane helix</keyword>
<evidence type="ECO:0000313" key="8">
    <source>
        <dbReference type="EMBL" id="MBR7836982.1"/>
    </source>
</evidence>
<feature type="domain" description="SteA-like C-terminal" evidence="7">
    <location>
        <begin position="343"/>
        <end position="394"/>
    </location>
</feature>
<feature type="transmembrane region" description="Helical" evidence="6">
    <location>
        <begin position="358"/>
        <end position="379"/>
    </location>
</feature>
<dbReference type="GO" id="GO:0016301">
    <property type="term" value="F:kinase activity"/>
    <property type="evidence" value="ECO:0007669"/>
    <property type="project" value="UniProtKB-KW"/>
</dbReference>
<feature type="compositionally biased region" description="Basic and acidic residues" evidence="5">
    <location>
        <begin position="10"/>
        <end position="20"/>
    </location>
</feature>
<dbReference type="InterPro" id="IPR047795">
    <property type="entry name" value="Put_SteA-like"/>
</dbReference>
<dbReference type="AlphaFoldDB" id="A0A941ISZ2"/>
<evidence type="ECO:0000256" key="3">
    <source>
        <dbReference type="ARBA" id="ARBA00022777"/>
    </source>
</evidence>
<dbReference type="InterPro" id="IPR036759">
    <property type="entry name" value="TPK_catalytic_sf"/>
</dbReference>
<evidence type="ECO:0000256" key="5">
    <source>
        <dbReference type="SAM" id="MobiDB-lite"/>
    </source>
</evidence>
<keyword evidence="9" id="KW-1185">Reference proteome</keyword>
<keyword evidence="2" id="KW-0547">Nucleotide-binding</keyword>
<dbReference type="Pfam" id="PF12555">
    <property type="entry name" value="SteA-like_C"/>
    <property type="match status" value="1"/>
</dbReference>
<keyword evidence="6" id="KW-0472">Membrane</keyword>
<name>A0A941ISZ2_9ACTN</name>